<evidence type="ECO:0000313" key="3">
    <source>
        <dbReference type="Proteomes" id="UP000676079"/>
    </source>
</evidence>
<gene>
    <name evidence="2" type="ORF">KGD84_00690</name>
</gene>
<proteinExistence type="predicted"/>
<keyword evidence="3" id="KW-1185">Reference proteome</keyword>
<feature type="region of interest" description="Disordered" evidence="1">
    <location>
        <begin position="19"/>
        <end position="53"/>
    </location>
</feature>
<evidence type="ECO:0008006" key="4">
    <source>
        <dbReference type="Google" id="ProtNLM"/>
    </source>
</evidence>
<evidence type="ECO:0000256" key="1">
    <source>
        <dbReference type="SAM" id="MobiDB-lite"/>
    </source>
</evidence>
<name>A0ABX8BLT3_9ACTN</name>
<sequence length="53" mass="5903">MGKKRDEDDEKTKELLRTLGKAAQASRDGDEDALGRAVADARRQARDLGYPEE</sequence>
<evidence type="ECO:0000313" key="2">
    <source>
        <dbReference type="EMBL" id="QUX22962.1"/>
    </source>
</evidence>
<reference evidence="2 3" key="1">
    <citation type="submission" date="2021-05" db="EMBL/GenBank/DDBJ databases">
        <title>Direct Submission.</title>
        <authorList>
            <person name="Li K."/>
            <person name="Gao J."/>
        </authorList>
    </citation>
    <scope>NUCLEOTIDE SEQUENCE [LARGE SCALE GENOMIC DNA]</scope>
    <source>
        <strain evidence="2 3">Mg02</strain>
    </source>
</reference>
<dbReference type="EMBL" id="CP074133">
    <property type="protein sequence ID" value="QUX22962.1"/>
    <property type="molecule type" value="Genomic_DNA"/>
</dbReference>
<protein>
    <recommendedName>
        <fullName evidence="4">Antitoxin</fullName>
    </recommendedName>
</protein>
<accession>A0ABX8BLT3</accession>
<organism evidence="2 3">
    <name type="scientific">Nocardiopsis changdeensis</name>
    <dbReference type="NCBI Taxonomy" id="2831969"/>
    <lineage>
        <taxon>Bacteria</taxon>
        <taxon>Bacillati</taxon>
        <taxon>Actinomycetota</taxon>
        <taxon>Actinomycetes</taxon>
        <taxon>Streptosporangiales</taxon>
        <taxon>Nocardiopsidaceae</taxon>
        <taxon>Nocardiopsis</taxon>
    </lineage>
</organism>
<dbReference type="RefSeq" id="WP_220564173.1">
    <property type="nucleotide sequence ID" value="NZ_CP074133.1"/>
</dbReference>
<dbReference type="Proteomes" id="UP000676079">
    <property type="component" value="Chromosome"/>
</dbReference>